<dbReference type="Pfam" id="PF08529">
    <property type="entry name" value="NusA_N"/>
    <property type="match status" value="1"/>
</dbReference>
<feature type="domain" description="NusA-like second KH" evidence="10">
    <location>
        <begin position="288"/>
        <end position="350"/>
    </location>
</feature>
<dbReference type="Pfam" id="PF26594">
    <property type="entry name" value="KH_NusA_2nd"/>
    <property type="match status" value="1"/>
</dbReference>
<comment type="similarity">
    <text evidence="7">Belongs to the NusA family.</text>
</comment>
<evidence type="ECO:0000256" key="2">
    <source>
        <dbReference type="ARBA" id="ARBA00022490"/>
    </source>
</evidence>
<sequence length="351" mass="40833">MQNKNFLKHIEQIAQEYEITFDQVVNALEKALISGCKKTFKLKKCRVCFEPNYDKMNLYKQYIVVDEKCDFSVNKEQDCITLKKAKEINPSVEVGEILEIEVDPKKDFNFYGSRDFKNKFNEELLKFQRENIFNFFKKYENKLMIAEVIEEKLKFFVLELEKKFKTFIFKKDLMSNDNFYIGEKIFVLITGVHNTTPKHLQISVSRVNNQFIIELFKYFIPEIKDGIVQIMAIARIPSSRVKLGLLSNSKQVDPIGACIGAQGHRIKNILNILRGEKIDLFKWSLDAEKLIINALKPAQVDQINLDFDNKNALVFVAADQVALAIGKLGQNLRLAIQVTKWQIEIKTNEER</sequence>
<dbReference type="InterPro" id="IPR058582">
    <property type="entry name" value="KH_NusA_2nd"/>
</dbReference>
<evidence type="ECO:0000259" key="8">
    <source>
        <dbReference type="Pfam" id="PF08529"/>
    </source>
</evidence>
<evidence type="ECO:0000256" key="5">
    <source>
        <dbReference type="ARBA" id="ARBA00023015"/>
    </source>
</evidence>
<dbReference type="InterPro" id="IPR009019">
    <property type="entry name" value="KH_sf_prok-type"/>
</dbReference>
<dbReference type="AlphaFoldDB" id="A0A9K3STC0"/>
<keyword evidence="4 7" id="KW-0694">RNA-binding</keyword>
<comment type="subcellular location">
    <subcellularLocation>
        <location evidence="7">Cytoplasm</location>
    </subcellularLocation>
</comment>
<dbReference type="GO" id="GO:0006353">
    <property type="term" value="P:DNA-templated transcription termination"/>
    <property type="evidence" value="ECO:0007669"/>
    <property type="project" value="UniProtKB-UniRule"/>
</dbReference>
<evidence type="ECO:0000259" key="9">
    <source>
        <dbReference type="Pfam" id="PF13184"/>
    </source>
</evidence>
<dbReference type="SUPFAM" id="SSF54814">
    <property type="entry name" value="Prokaryotic type KH domain (KH-domain type II)"/>
    <property type="match status" value="2"/>
</dbReference>
<dbReference type="FunFam" id="3.30.300.20:FF:000005">
    <property type="entry name" value="Transcription termination/antitermination protein NusA"/>
    <property type="match status" value="1"/>
</dbReference>
<keyword evidence="1 7" id="KW-0806">Transcription termination</keyword>
<evidence type="ECO:0000256" key="3">
    <source>
        <dbReference type="ARBA" id="ARBA00022814"/>
    </source>
</evidence>
<evidence type="ECO:0000256" key="7">
    <source>
        <dbReference type="HAMAP-Rule" id="MF_00945"/>
    </source>
</evidence>
<organism evidence="11 12">
    <name type="scientific">Candidatus Phytoplasma australasiaticum subsp. australasiaticum</name>
    <dbReference type="NCBI Taxonomy" id="2832407"/>
    <lineage>
        <taxon>Bacteria</taxon>
        <taxon>Bacillati</taxon>
        <taxon>Mycoplasmatota</taxon>
        <taxon>Mollicutes</taxon>
        <taxon>Acholeplasmatales</taxon>
        <taxon>Acholeplasmataceae</taxon>
        <taxon>Candidatus Phytoplasma</taxon>
        <taxon>16SrII (Peanut WB group)</taxon>
        <taxon>Candidatus Phytoplasma australasiaticum</taxon>
    </lineage>
</organism>
<evidence type="ECO:0000259" key="10">
    <source>
        <dbReference type="Pfam" id="PF26594"/>
    </source>
</evidence>
<proteinExistence type="inferred from homology"/>
<dbReference type="InterPro" id="IPR030842">
    <property type="entry name" value="TF_NusA_bacterial"/>
</dbReference>
<dbReference type="RefSeq" id="WP_004995285.1">
    <property type="nucleotide sequence ID" value="NZ_JALQCT010000002.1"/>
</dbReference>
<reference evidence="11 12" key="1">
    <citation type="journal article" date="2023" name="Int. J. Syst. Evol. Microbiol.">
        <title>The observation of taxonomic boundaries for the 16SrII and 16SrXXV phytoplasmas using genome-based delimitation.</title>
        <authorList>
            <person name="Rodrigues Jardim B."/>
            <person name="Tran-Nguyen L.T.T."/>
            <person name="Gambley C."/>
            <person name="Al-Sadi A.M."/>
            <person name="Al-Subhi A.M."/>
            <person name="Foissac X."/>
            <person name="Salar P."/>
            <person name="Cai H."/>
            <person name="Yang J.Y."/>
            <person name="Davis R."/>
            <person name="Jones L."/>
            <person name="Rodoni B."/>
            <person name="Constable F.E."/>
        </authorList>
    </citation>
    <scope>NUCLEOTIDE SEQUENCE [LARGE SCALE GENOMIC DNA]</scope>
    <source>
        <strain evidence="11">BAWM-OMN-P26</strain>
    </source>
</reference>
<dbReference type="CDD" id="cd22529">
    <property type="entry name" value="KH-II_NusA_rpt2"/>
    <property type="match status" value="1"/>
</dbReference>
<evidence type="ECO:0000256" key="4">
    <source>
        <dbReference type="ARBA" id="ARBA00022884"/>
    </source>
</evidence>
<dbReference type="Gene3D" id="3.30.1480.10">
    <property type="entry name" value="NusA, N-terminal domain"/>
    <property type="match status" value="1"/>
</dbReference>
<keyword evidence="5 7" id="KW-0805">Transcription regulation</keyword>
<dbReference type="Proteomes" id="UP001170651">
    <property type="component" value="Unassembled WGS sequence"/>
</dbReference>
<dbReference type="GO" id="GO:0005829">
    <property type="term" value="C:cytosol"/>
    <property type="evidence" value="ECO:0007669"/>
    <property type="project" value="TreeGrafter"/>
</dbReference>
<comment type="function">
    <text evidence="7">Participates in both transcription termination and antitermination.</text>
</comment>
<protein>
    <recommendedName>
        <fullName evidence="7">Transcription termination/antitermination protein NusA</fullName>
    </recommendedName>
</protein>
<dbReference type="GO" id="GO:0031564">
    <property type="term" value="P:transcription antitermination"/>
    <property type="evidence" value="ECO:0007669"/>
    <property type="project" value="UniProtKB-UniRule"/>
</dbReference>
<feature type="domain" description="Transcription factor NusA first KH" evidence="9">
    <location>
        <begin position="208"/>
        <end position="283"/>
    </location>
</feature>
<gene>
    <name evidence="7 11" type="primary">nusA</name>
    <name evidence="11" type="ORF">OC696_00165</name>
</gene>
<keyword evidence="2 7" id="KW-0963">Cytoplasm</keyword>
<dbReference type="InterPro" id="IPR025249">
    <property type="entry name" value="TF_NusA_KH_1st"/>
</dbReference>
<dbReference type="InterPro" id="IPR013735">
    <property type="entry name" value="TF_NusA_N"/>
</dbReference>
<dbReference type="EMBL" id="JAOSIW010000001">
    <property type="protein sequence ID" value="MDO8054290.1"/>
    <property type="molecule type" value="Genomic_DNA"/>
</dbReference>
<dbReference type="InterPro" id="IPR015946">
    <property type="entry name" value="KH_dom-like_a/b"/>
</dbReference>
<comment type="subunit">
    <text evidence="7">Monomer. Binds directly to the core enzyme of the DNA-dependent RNA polymerase and to nascent RNA.</text>
</comment>
<dbReference type="InterPro" id="IPR010213">
    <property type="entry name" value="TF_NusA"/>
</dbReference>
<dbReference type="GO" id="GO:0003700">
    <property type="term" value="F:DNA-binding transcription factor activity"/>
    <property type="evidence" value="ECO:0007669"/>
    <property type="project" value="InterPro"/>
</dbReference>
<dbReference type="GO" id="GO:0003723">
    <property type="term" value="F:RNA binding"/>
    <property type="evidence" value="ECO:0007669"/>
    <property type="project" value="UniProtKB-UniRule"/>
</dbReference>
<dbReference type="InterPro" id="IPR036555">
    <property type="entry name" value="NusA_N_sf"/>
</dbReference>
<accession>A0A9K3STC0</accession>
<evidence type="ECO:0000256" key="6">
    <source>
        <dbReference type="ARBA" id="ARBA00023163"/>
    </source>
</evidence>
<evidence type="ECO:0000313" key="11">
    <source>
        <dbReference type="EMBL" id="MDO8054290.1"/>
    </source>
</evidence>
<dbReference type="Pfam" id="PF13184">
    <property type="entry name" value="KH_NusA_1st"/>
    <property type="match status" value="1"/>
</dbReference>
<keyword evidence="6 7" id="KW-0804">Transcription</keyword>
<keyword evidence="3 7" id="KW-0889">Transcription antitermination</keyword>
<evidence type="ECO:0000256" key="1">
    <source>
        <dbReference type="ARBA" id="ARBA00022472"/>
    </source>
</evidence>
<dbReference type="NCBIfam" id="TIGR01953">
    <property type="entry name" value="NusA"/>
    <property type="match status" value="1"/>
</dbReference>
<feature type="domain" description="Transcription factor NusA N-terminal" evidence="8">
    <location>
        <begin position="5"/>
        <end position="130"/>
    </location>
</feature>
<comment type="caution">
    <text evidence="11">The sequence shown here is derived from an EMBL/GenBank/DDBJ whole genome shotgun (WGS) entry which is preliminary data.</text>
</comment>
<dbReference type="Gene3D" id="3.30.300.20">
    <property type="match status" value="2"/>
</dbReference>
<dbReference type="SUPFAM" id="SSF69705">
    <property type="entry name" value="Transcription factor NusA, N-terminal domain"/>
    <property type="match status" value="1"/>
</dbReference>
<dbReference type="PANTHER" id="PTHR22648:SF0">
    <property type="entry name" value="TRANSCRIPTION TERMINATION_ANTITERMINATION PROTEIN NUSA"/>
    <property type="match status" value="1"/>
</dbReference>
<dbReference type="HAMAP" id="MF_00945_B">
    <property type="entry name" value="NusA_B"/>
    <property type="match status" value="1"/>
</dbReference>
<keyword evidence="12" id="KW-1185">Reference proteome</keyword>
<evidence type="ECO:0000313" key="12">
    <source>
        <dbReference type="Proteomes" id="UP001170651"/>
    </source>
</evidence>
<dbReference type="PANTHER" id="PTHR22648">
    <property type="entry name" value="TRANSCRIPTION TERMINATION FACTOR NUSA"/>
    <property type="match status" value="1"/>
</dbReference>
<name>A0A9K3STC0_9MOLU</name>